<name>A0A8D9PEI5_9VIRU</name>
<accession>A0A8D9PEI5</accession>
<proteinExistence type="predicted"/>
<evidence type="ECO:0000313" key="1">
    <source>
        <dbReference type="EMBL" id="DAD55733.1"/>
    </source>
</evidence>
<reference evidence="1" key="1">
    <citation type="journal article" date="2021" name="Proc. Natl. Acad. Sci. U.S.A.">
        <title>A Catalog of Tens of Thousands of Viruses from Human Metagenomes Reveals Hidden Associations with Chronic Diseases.</title>
        <authorList>
            <person name="Tisza M.J."/>
            <person name="Buck C.B."/>
        </authorList>
    </citation>
    <scope>NUCLEOTIDE SEQUENCE</scope>
    <source>
        <strain evidence="1">CtOZu12</strain>
    </source>
</reference>
<sequence>MPMYIKDKSNSFSECALKFFFSWKSLSSIRM</sequence>
<dbReference type="EMBL" id="BK029940">
    <property type="protein sequence ID" value="DAD55733.1"/>
    <property type="molecule type" value="Genomic_DNA"/>
</dbReference>
<organism evidence="1">
    <name type="scientific">Bacteriophage sp</name>
    <dbReference type="NCBI Taxonomy" id="38018"/>
    <lineage>
        <taxon>Viruses</taxon>
    </lineage>
</organism>
<protein>
    <submittedName>
        <fullName evidence="1">Uncharacterized protein</fullName>
    </submittedName>
</protein>